<proteinExistence type="predicted"/>
<dbReference type="EMBL" id="KB743111">
    <property type="protein sequence ID" value="EOB01221.1"/>
    <property type="molecule type" value="Genomic_DNA"/>
</dbReference>
<reference evidence="2" key="1">
    <citation type="journal article" date="2013" name="Nat. Genet.">
        <title>The duck genome and transcriptome provide insight into an avian influenza virus reservoir species.</title>
        <authorList>
            <person name="Huang Y."/>
            <person name="Li Y."/>
            <person name="Burt D.W."/>
            <person name="Chen H."/>
            <person name="Zhang Y."/>
            <person name="Qian W."/>
            <person name="Kim H."/>
            <person name="Gan S."/>
            <person name="Zhao Y."/>
            <person name="Li J."/>
            <person name="Yi K."/>
            <person name="Feng H."/>
            <person name="Zhu P."/>
            <person name="Li B."/>
            <person name="Liu Q."/>
            <person name="Fairley S."/>
            <person name="Magor K.E."/>
            <person name="Du Z."/>
            <person name="Hu X."/>
            <person name="Goodman L."/>
            <person name="Tafer H."/>
            <person name="Vignal A."/>
            <person name="Lee T."/>
            <person name="Kim K.W."/>
            <person name="Sheng Z."/>
            <person name="An Y."/>
            <person name="Searle S."/>
            <person name="Herrero J."/>
            <person name="Groenen M.A."/>
            <person name="Crooijmans R.P."/>
            <person name="Faraut T."/>
            <person name="Cai Q."/>
            <person name="Webster R.G."/>
            <person name="Aldridge J.R."/>
            <person name="Warren W.C."/>
            <person name="Bartschat S."/>
            <person name="Kehr S."/>
            <person name="Marz M."/>
            <person name="Stadler P.F."/>
            <person name="Smith J."/>
            <person name="Kraus R.H."/>
            <person name="Zhao Y."/>
            <person name="Ren L."/>
            <person name="Fei J."/>
            <person name="Morisson M."/>
            <person name="Kaiser P."/>
            <person name="Griffin D.K."/>
            <person name="Rao M."/>
            <person name="Pitel F."/>
            <person name="Wang J."/>
            <person name="Li N."/>
        </authorList>
    </citation>
    <scope>NUCLEOTIDE SEQUENCE [LARGE SCALE GENOMIC DNA]</scope>
</reference>
<keyword evidence="2" id="KW-1185">Reference proteome</keyword>
<accession>R0JUL5</accession>
<dbReference type="AlphaFoldDB" id="R0JUL5"/>
<evidence type="ECO:0000313" key="2">
    <source>
        <dbReference type="Proteomes" id="UP000296049"/>
    </source>
</evidence>
<organism evidence="1 2">
    <name type="scientific">Anas platyrhynchos</name>
    <name type="common">Mallard</name>
    <name type="synonym">Anas boschas</name>
    <dbReference type="NCBI Taxonomy" id="8839"/>
    <lineage>
        <taxon>Eukaryota</taxon>
        <taxon>Metazoa</taxon>
        <taxon>Chordata</taxon>
        <taxon>Craniata</taxon>
        <taxon>Vertebrata</taxon>
        <taxon>Euteleostomi</taxon>
        <taxon>Archelosauria</taxon>
        <taxon>Archosauria</taxon>
        <taxon>Dinosauria</taxon>
        <taxon>Saurischia</taxon>
        <taxon>Theropoda</taxon>
        <taxon>Coelurosauria</taxon>
        <taxon>Aves</taxon>
        <taxon>Neognathae</taxon>
        <taxon>Galloanserae</taxon>
        <taxon>Anseriformes</taxon>
        <taxon>Anatidae</taxon>
        <taxon>Anatinae</taxon>
        <taxon>Anas</taxon>
    </lineage>
</organism>
<gene>
    <name evidence="1" type="ORF">Anapl_02356</name>
</gene>
<sequence>MSNYRIYSALRHVSNFPVTVCQLISTRSVFVSPAGPTPTPTGTPNAAAALTQVSVTPESRGTRPGKPKALYGKKGDASLLLLDDGRHSYNNSLICLIQQNQKKHLNILSMQQHLQPISACSSSRRFHMNRGQSFNILPEPCHANLKRNLQLATMNSDRPHEINTLLYIRTCNELYDVVSRDGFYTLFMGTNSPVHIHLQTDIPSKVLKILLKTAAAESLTLRKERPDEAFRDLPLQLLL</sequence>
<evidence type="ECO:0000313" key="1">
    <source>
        <dbReference type="EMBL" id="EOB01221.1"/>
    </source>
</evidence>
<name>R0JUL5_ANAPL</name>
<dbReference type="Proteomes" id="UP000296049">
    <property type="component" value="Unassembled WGS sequence"/>
</dbReference>
<protein>
    <submittedName>
        <fullName evidence="1">Uncharacterized protein</fullName>
    </submittedName>
</protein>